<evidence type="ECO:0000256" key="1">
    <source>
        <dbReference type="SAM" id="SignalP"/>
    </source>
</evidence>
<organism evidence="2 3">
    <name type="scientific">Paenibacillus algicola</name>
    <dbReference type="NCBI Taxonomy" id="2565926"/>
    <lineage>
        <taxon>Bacteria</taxon>
        <taxon>Bacillati</taxon>
        <taxon>Bacillota</taxon>
        <taxon>Bacilli</taxon>
        <taxon>Bacillales</taxon>
        <taxon>Paenibacillaceae</taxon>
        <taxon>Paenibacillus</taxon>
    </lineage>
</organism>
<feature type="signal peptide" evidence="1">
    <location>
        <begin position="1"/>
        <end position="28"/>
    </location>
</feature>
<keyword evidence="1" id="KW-0732">Signal</keyword>
<evidence type="ECO:0000313" key="2">
    <source>
        <dbReference type="EMBL" id="QCT04044.1"/>
    </source>
</evidence>
<sequence>MMKKGLALLLVLAVMITTFSFSSVSVQAVTGVSVVKINDQVIDTQGHNFSSGKYGLYINSAIHAQDMMVTHNNYQYAVYYSKESNGKSYVNLARRKLSPKSGWSVITFTDYNFTSNDTHNTAVIGISRADGTIHLAFDHHNNDLHYRVSQRGVANNPESVVWSTNLFGPVTSQLIPGQTETKVTYPRFIDVPNGNLQFIRRSGGSGDGDTILYTYNGNSTHSWKKNGIIISSEGNYNGSTSRNAYLDRPQYFNNKLYLTWVWREAPDAMTNHDIMFAYSEDYGATWKNNSGTVVATTESDPMKVSTAGLKVRTINQNHGLMNHGYSYVDDKGRVHVVTSHAPEGNPNYSTWELARADAKYTHYWRGTDKVWRKNVMNSVPLGSRSQIVFDSNNTGLMIFNQGNRVKIAAATEANNWNDWGLIYTNNAMYSQSPSLDFQRWKTEGILSLLTQEIPATTGAASEIHEYDFRIE</sequence>
<dbReference type="RefSeq" id="WP_138226822.1">
    <property type="nucleotide sequence ID" value="NZ_CP040396.1"/>
</dbReference>
<reference evidence="2 3" key="1">
    <citation type="submission" date="2019-05" db="EMBL/GenBank/DDBJ databases">
        <authorList>
            <person name="Chen C."/>
        </authorList>
    </citation>
    <scope>NUCLEOTIDE SEQUENCE [LARGE SCALE GENOMIC DNA]</scope>
    <source>
        <strain evidence="2 3">HB172198</strain>
    </source>
</reference>
<dbReference type="KEGG" id="palo:E6C60_3333"/>
<name>A0A4V1G4A8_9BACL</name>
<feature type="chain" id="PRO_5020381659" evidence="1">
    <location>
        <begin position="29"/>
        <end position="471"/>
    </location>
</feature>
<proteinExistence type="predicted"/>
<dbReference type="Pfam" id="PF15892">
    <property type="entry name" value="BNR_4"/>
    <property type="match status" value="1"/>
</dbReference>
<evidence type="ECO:0000313" key="3">
    <source>
        <dbReference type="Proteomes" id="UP000300879"/>
    </source>
</evidence>
<accession>A0A4V1G4A8</accession>
<gene>
    <name evidence="2" type="ORF">E6C60_3333</name>
</gene>
<dbReference type="AlphaFoldDB" id="A0A4V1G4A8"/>
<dbReference type="OrthoDB" id="223410at2"/>
<dbReference type="Proteomes" id="UP000300879">
    <property type="component" value="Chromosome"/>
</dbReference>
<dbReference type="EMBL" id="CP040396">
    <property type="protein sequence ID" value="QCT04044.1"/>
    <property type="molecule type" value="Genomic_DNA"/>
</dbReference>
<keyword evidence="3" id="KW-1185">Reference proteome</keyword>
<protein>
    <submittedName>
        <fullName evidence="2">Dockerin type 1</fullName>
    </submittedName>
</protein>